<accession>X0WAI1</accession>
<evidence type="ECO:0000259" key="2">
    <source>
        <dbReference type="Pfam" id="PF02882"/>
    </source>
</evidence>
<proteinExistence type="predicted"/>
<dbReference type="PANTHER" id="PTHR48099">
    <property type="entry name" value="C-1-TETRAHYDROFOLATE SYNTHASE, CYTOPLASMIC-RELATED"/>
    <property type="match status" value="1"/>
</dbReference>
<dbReference type="Gene3D" id="3.40.50.720">
    <property type="entry name" value="NAD(P)-binding Rossmann-like Domain"/>
    <property type="match status" value="1"/>
</dbReference>
<feature type="non-terminal residue" evidence="3">
    <location>
        <position position="1"/>
    </location>
</feature>
<dbReference type="SUPFAM" id="SSF51735">
    <property type="entry name" value="NAD(P)-binding Rossmann-fold domains"/>
    <property type="match status" value="1"/>
</dbReference>
<dbReference type="GO" id="GO:0004477">
    <property type="term" value="F:methenyltetrahydrofolate cyclohydrolase activity"/>
    <property type="evidence" value="ECO:0007669"/>
    <property type="project" value="UniProtKB-EC"/>
</dbReference>
<dbReference type="Pfam" id="PF02882">
    <property type="entry name" value="THF_DHG_CYH_C"/>
    <property type="match status" value="1"/>
</dbReference>
<feature type="domain" description="Tetrahydrofolate dehydrogenase/cyclohydrolase NAD(P)-binding" evidence="2">
    <location>
        <begin position="1"/>
        <end position="79"/>
    </location>
</feature>
<organism evidence="3">
    <name type="scientific">marine sediment metagenome</name>
    <dbReference type="NCBI Taxonomy" id="412755"/>
    <lineage>
        <taxon>unclassified sequences</taxon>
        <taxon>metagenomes</taxon>
        <taxon>ecological metagenomes</taxon>
    </lineage>
</organism>
<sequence length="87" mass="8970">QKADILVAAVGVPRLVKADWIKPGAAVIDVGVTNVDGVLVGDVDTDGAIGVATLVTPHRRGIGPMTITMLLRNTLTAYYARTGNDSG</sequence>
<dbReference type="GO" id="GO:0004488">
    <property type="term" value="F:methylenetetrahydrofolate dehydrogenase (NADP+) activity"/>
    <property type="evidence" value="ECO:0007669"/>
    <property type="project" value="InterPro"/>
</dbReference>
<dbReference type="PRINTS" id="PR00085">
    <property type="entry name" value="THFDHDRGNASE"/>
</dbReference>
<comment type="caution">
    <text evidence="3">The sequence shown here is derived from an EMBL/GenBank/DDBJ whole genome shotgun (WGS) entry which is preliminary data.</text>
</comment>
<dbReference type="EC" id="3.5.4.9" evidence="1"/>
<name>X0WAI1_9ZZZZ</name>
<reference evidence="3" key="1">
    <citation type="journal article" date="2014" name="Front. Microbiol.">
        <title>High frequency of phylogenetically diverse reductive dehalogenase-homologous genes in deep subseafloor sedimentary metagenomes.</title>
        <authorList>
            <person name="Kawai M."/>
            <person name="Futagami T."/>
            <person name="Toyoda A."/>
            <person name="Takaki Y."/>
            <person name="Nishi S."/>
            <person name="Hori S."/>
            <person name="Arai W."/>
            <person name="Tsubouchi T."/>
            <person name="Morono Y."/>
            <person name="Uchiyama I."/>
            <person name="Ito T."/>
            <person name="Fujiyama A."/>
            <person name="Inagaki F."/>
            <person name="Takami H."/>
        </authorList>
    </citation>
    <scope>NUCLEOTIDE SEQUENCE</scope>
    <source>
        <strain evidence="3">Expedition CK06-06</strain>
    </source>
</reference>
<dbReference type="GO" id="GO:0005829">
    <property type="term" value="C:cytosol"/>
    <property type="evidence" value="ECO:0007669"/>
    <property type="project" value="TreeGrafter"/>
</dbReference>
<dbReference type="Gene3D" id="3.40.50.10860">
    <property type="entry name" value="Leucine Dehydrogenase, chain A, domain 1"/>
    <property type="match status" value="1"/>
</dbReference>
<dbReference type="GO" id="GO:0035999">
    <property type="term" value="P:tetrahydrofolate interconversion"/>
    <property type="evidence" value="ECO:0007669"/>
    <property type="project" value="TreeGrafter"/>
</dbReference>
<dbReference type="PANTHER" id="PTHR48099:SF5">
    <property type="entry name" value="C-1-TETRAHYDROFOLATE SYNTHASE, CYTOPLASMIC"/>
    <property type="match status" value="1"/>
</dbReference>
<dbReference type="EMBL" id="BARS01031743">
    <property type="protein sequence ID" value="GAG21583.1"/>
    <property type="molecule type" value="Genomic_DNA"/>
</dbReference>
<evidence type="ECO:0000256" key="1">
    <source>
        <dbReference type="ARBA" id="ARBA00012776"/>
    </source>
</evidence>
<dbReference type="AlphaFoldDB" id="X0WAI1"/>
<protein>
    <recommendedName>
        <fullName evidence="1">methenyltetrahydrofolate cyclohydrolase</fullName>
        <ecNumber evidence="1">3.5.4.9</ecNumber>
    </recommendedName>
</protein>
<evidence type="ECO:0000313" key="3">
    <source>
        <dbReference type="EMBL" id="GAG21583.1"/>
    </source>
</evidence>
<dbReference type="InterPro" id="IPR036291">
    <property type="entry name" value="NAD(P)-bd_dom_sf"/>
</dbReference>
<dbReference type="InterPro" id="IPR000672">
    <property type="entry name" value="THF_DH/CycHdrlase"/>
</dbReference>
<dbReference type="InterPro" id="IPR020631">
    <property type="entry name" value="THF_DH/CycHdrlase_NAD-bd_dom"/>
</dbReference>
<gene>
    <name evidence="3" type="ORF">S01H1_49352</name>
</gene>